<accession>U4U8F4</accession>
<dbReference type="OrthoDB" id="8883818at2759"/>
<dbReference type="InterPro" id="IPR046351">
    <property type="entry name" value="UTP4"/>
</dbReference>
<dbReference type="GO" id="GO:0000462">
    <property type="term" value="P:maturation of SSU-rRNA from tricistronic rRNA transcript (SSU-rRNA, 5.8S rRNA, LSU-rRNA)"/>
    <property type="evidence" value="ECO:0007669"/>
    <property type="project" value="InterPro"/>
</dbReference>
<dbReference type="InterPro" id="IPR001680">
    <property type="entry name" value="WD40_rpt"/>
</dbReference>
<dbReference type="PANTHER" id="PTHR44163:SF1">
    <property type="entry name" value="U3 SMALL NUCLEOLAR RNA-ASSOCIATED PROTEIN 4 HOMOLOG"/>
    <property type="match status" value="1"/>
</dbReference>
<evidence type="ECO:0000313" key="2">
    <source>
        <dbReference type="Proteomes" id="UP000030742"/>
    </source>
</evidence>
<dbReference type="SUPFAM" id="SSF50978">
    <property type="entry name" value="WD40 repeat-like"/>
    <property type="match status" value="2"/>
</dbReference>
<dbReference type="GO" id="GO:0034455">
    <property type="term" value="C:t-UTP complex"/>
    <property type="evidence" value="ECO:0007669"/>
    <property type="project" value="TreeGrafter"/>
</dbReference>
<name>U4U8F4_DENPD</name>
<dbReference type="Gene3D" id="2.130.10.10">
    <property type="entry name" value="YVTN repeat-like/Quinoprotein amine dehydrogenase"/>
    <property type="match status" value="2"/>
</dbReference>
<proteinExistence type="predicted"/>
<evidence type="ECO:0000313" key="1">
    <source>
        <dbReference type="EMBL" id="ERL90204.1"/>
    </source>
</evidence>
<gene>
    <name evidence="1" type="ORF">D910_07558</name>
</gene>
<dbReference type="GO" id="GO:0003723">
    <property type="term" value="F:RNA binding"/>
    <property type="evidence" value="ECO:0007669"/>
    <property type="project" value="TreeGrafter"/>
</dbReference>
<dbReference type="InterPro" id="IPR015943">
    <property type="entry name" value="WD40/YVTN_repeat-like_dom_sf"/>
</dbReference>
<sequence>MPCFTRQNMSFYKPDPKAICVMALNCSDGKLALARSDASIEIWNLNHTPFMEKSFTSNLDNYSVEGLTWCSRRLFSTGHHGWLVELDLFTLTMKDKWSITGEAGTCLDSRNSQIVVGTEQGYLNIFQVTGTDTQFEKFLDKQEGRIVCVKLNPTGEFVVAGSLNAIRIWSVKTGHALHKMVLSRAEANKNTIVWCLEVLSDFTIVSGDSRGVVTFWDGKLGAQLESYHSQNSDIRAICINENEDSLYCSGINQLICNYEKVKVGSSIKWVKSVVRKIDEHDVRAMAVYHKKLYSAGTSGDLVCSYHPPKTVVKYAHIPYVQTASDGCPLILLRYSKHIEIWSFSCSRKNDSEHQTPRCPEGVDPQDRPRKLVKIQKVTKNSENINEVEGIICSCISDDGKWIFLATNSGFRLYALRVVDSHPKLQKINDLDDSNIACVKAAFNSKNNHLIVALSNGNLVVYDLEDGDPFISQRLECFKVHLTDTVSLLEVSSCGKYLAVADAESNIVTFTYTSDGYSRHLKLPKTTIPPTALHFQKHILKVSYANNVVYEFNIKSNEWTELCTARKKPVSLQKEIHCIRAFASIFVERHFSVIFYTQFGICKT</sequence>
<dbReference type="SMART" id="SM00320">
    <property type="entry name" value="WD40"/>
    <property type="match status" value="6"/>
</dbReference>
<dbReference type="GO" id="GO:0032040">
    <property type="term" value="C:small-subunit processome"/>
    <property type="evidence" value="ECO:0007669"/>
    <property type="project" value="TreeGrafter"/>
</dbReference>
<dbReference type="Proteomes" id="UP000030742">
    <property type="component" value="Unassembled WGS sequence"/>
</dbReference>
<dbReference type="AlphaFoldDB" id="U4U8F4"/>
<dbReference type="PANTHER" id="PTHR44163">
    <property type="entry name" value="U3 SMALL NUCLEOLAR RNA-ASSOCIATED PROTEIN 4 HOMOLOG"/>
    <property type="match status" value="1"/>
</dbReference>
<protein>
    <recommendedName>
        <fullName evidence="3">WD repeat-containing protein 55 homolog</fullName>
    </recommendedName>
</protein>
<dbReference type="Pfam" id="PF00400">
    <property type="entry name" value="WD40"/>
    <property type="match status" value="1"/>
</dbReference>
<evidence type="ECO:0008006" key="3">
    <source>
        <dbReference type="Google" id="ProtNLM"/>
    </source>
</evidence>
<reference evidence="1 2" key="1">
    <citation type="journal article" date="2013" name="Genome Biol.">
        <title>Draft genome of the mountain pine beetle, Dendroctonus ponderosae Hopkins, a major forest pest.</title>
        <authorList>
            <person name="Keeling C.I."/>
            <person name="Yuen M.M."/>
            <person name="Liao N.Y."/>
            <person name="Docking T.R."/>
            <person name="Chan S.K."/>
            <person name="Taylor G.A."/>
            <person name="Palmquist D.L."/>
            <person name="Jackman S.D."/>
            <person name="Nguyen A."/>
            <person name="Li M."/>
            <person name="Henderson H."/>
            <person name="Janes J.K."/>
            <person name="Zhao Y."/>
            <person name="Pandoh P."/>
            <person name="Moore R."/>
            <person name="Sperling F.A."/>
            <person name="Huber D.P."/>
            <person name="Birol I."/>
            <person name="Jones S.J."/>
            <person name="Bohlmann J."/>
        </authorList>
    </citation>
    <scope>NUCLEOTIDE SEQUENCE</scope>
</reference>
<dbReference type="GO" id="GO:0030686">
    <property type="term" value="C:90S preribosome"/>
    <property type="evidence" value="ECO:0007669"/>
    <property type="project" value="InterPro"/>
</dbReference>
<feature type="non-terminal residue" evidence="1">
    <location>
        <position position="603"/>
    </location>
</feature>
<organism evidence="1 2">
    <name type="scientific">Dendroctonus ponderosae</name>
    <name type="common">Mountain pine beetle</name>
    <dbReference type="NCBI Taxonomy" id="77166"/>
    <lineage>
        <taxon>Eukaryota</taxon>
        <taxon>Metazoa</taxon>
        <taxon>Ecdysozoa</taxon>
        <taxon>Arthropoda</taxon>
        <taxon>Hexapoda</taxon>
        <taxon>Insecta</taxon>
        <taxon>Pterygota</taxon>
        <taxon>Neoptera</taxon>
        <taxon>Endopterygota</taxon>
        <taxon>Coleoptera</taxon>
        <taxon>Polyphaga</taxon>
        <taxon>Cucujiformia</taxon>
        <taxon>Curculionidae</taxon>
        <taxon>Scolytinae</taxon>
        <taxon>Dendroctonus</taxon>
    </lineage>
</organism>
<dbReference type="EMBL" id="KB632222">
    <property type="protein sequence ID" value="ERL90204.1"/>
    <property type="molecule type" value="Genomic_DNA"/>
</dbReference>
<dbReference type="InterPro" id="IPR036322">
    <property type="entry name" value="WD40_repeat_dom_sf"/>
</dbReference>
<dbReference type="STRING" id="77166.U4U8F4"/>